<dbReference type="SUPFAM" id="SSF116734">
    <property type="entry name" value="DNA methylase specificity domain"/>
    <property type="match status" value="2"/>
</dbReference>
<feature type="domain" description="Type I restriction modification DNA specificity" evidence="4">
    <location>
        <begin position="213"/>
        <end position="375"/>
    </location>
</feature>
<dbReference type="Gene3D" id="1.10.287.1120">
    <property type="entry name" value="Bipartite methylase S protein"/>
    <property type="match status" value="1"/>
</dbReference>
<keyword evidence="2" id="KW-0680">Restriction system</keyword>
<dbReference type="Pfam" id="PF01420">
    <property type="entry name" value="Methylase_S"/>
    <property type="match status" value="2"/>
</dbReference>
<sequence>MSEVKIVPELRFSEFSEAWSKKQVGELGNFFSGGTPTSTNKNLYEGNIPFIGSGKIGSDSVDQFITEDALNGSSAKLVETGDLLYALYGATSGEVAISKLNGAINQAVLCIRTQENKIFLKDWLIKNKPRILKTYLQGGQGNLSAKIVKNLKLCIPSKEEQQKIADFLSLVDKKIEQLTEKHRLLTDYKKGVMQQVFSQQIRFKDDNGNDYPEWDRKSIAKLGAIIGGGTPETTKAEYWNGDIQWFTPTEIKQKYMGFSVRSISNEGLKKSSAKILPKGTLLLTTRATIADIAISTRECATNQGFQSIVVNEENNNEFVYYWIIQNRKLFVRKASGSTFPEISKKEIEKIFGLFPCVEEQQKIANFLTEIDQKINQAWSILEQTKAFKKGLLQKMFV</sequence>
<name>A0A4P7P0G0_9GAMM</name>
<feature type="domain" description="Type I restriction modification DNA specificity" evidence="4">
    <location>
        <begin position="17"/>
        <end position="180"/>
    </location>
</feature>
<dbReference type="Gene3D" id="3.90.220.20">
    <property type="entry name" value="DNA methylase specificity domains"/>
    <property type="match status" value="2"/>
</dbReference>
<dbReference type="CDD" id="cd17273">
    <property type="entry name" value="RMtype1_S_EcoJA69PI-TRD1-CR1_like"/>
    <property type="match status" value="1"/>
</dbReference>
<dbReference type="OrthoDB" id="9798929at2"/>
<keyword evidence="5" id="KW-0378">Hydrolase</keyword>
<dbReference type="InterPro" id="IPR000055">
    <property type="entry name" value="Restrct_endonuc_typeI_TRD"/>
</dbReference>
<dbReference type="GO" id="GO:0003677">
    <property type="term" value="F:DNA binding"/>
    <property type="evidence" value="ECO:0007669"/>
    <property type="project" value="UniProtKB-KW"/>
</dbReference>
<organism evidence="5 6">
    <name type="scientific">Hydrogenovibrio crunogenus</name>
    <dbReference type="NCBI Taxonomy" id="39765"/>
    <lineage>
        <taxon>Bacteria</taxon>
        <taxon>Pseudomonadati</taxon>
        <taxon>Pseudomonadota</taxon>
        <taxon>Gammaproteobacteria</taxon>
        <taxon>Thiotrichales</taxon>
        <taxon>Piscirickettsiaceae</taxon>
        <taxon>Hydrogenovibrio</taxon>
    </lineage>
</organism>
<keyword evidence="3" id="KW-0238">DNA-binding</keyword>
<accession>A0A4P7P0G0</accession>
<comment type="similarity">
    <text evidence="1">Belongs to the type-I restriction system S methylase family.</text>
</comment>
<dbReference type="RefSeq" id="WP_135796069.1">
    <property type="nucleotide sequence ID" value="NZ_CP032096.1"/>
</dbReference>
<dbReference type="AlphaFoldDB" id="A0A4P7P0G0"/>
<dbReference type="PANTHER" id="PTHR30408">
    <property type="entry name" value="TYPE-1 RESTRICTION ENZYME ECOKI SPECIFICITY PROTEIN"/>
    <property type="match status" value="1"/>
</dbReference>
<dbReference type="PANTHER" id="PTHR30408:SF13">
    <property type="entry name" value="TYPE I RESTRICTION ENZYME HINDI SPECIFICITY SUBUNIT"/>
    <property type="match status" value="1"/>
</dbReference>
<gene>
    <name evidence="5" type="ORF">GHNINEIG_01501</name>
</gene>
<dbReference type="InterPro" id="IPR052021">
    <property type="entry name" value="Type-I_RS_S_subunit"/>
</dbReference>
<evidence type="ECO:0000259" key="4">
    <source>
        <dbReference type="Pfam" id="PF01420"/>
    </source>
</evidence>
<dbReference type="EMBL" id="CP032096">
    <property type="protein sequence ID" value="QBZ83446.1"/>
    <property type="molecule type" value="Genomic_DNA"/>
</dbReference>
<keyword evidence="5" id="KW-0540">Nuclease</keyword>
<keyword evidence="6" id="KW-1185">Reference proteome</keyword>
<evidence type="ECO:0000313" key="6">
    <source>
        <dbReference type="Proteomes" id="UP000296201"/>
    </source>
</evidence>
<dbReference type="InterPro" id="IPR044946">
    <property type="entry name" value="Restrct_endonuc_typeI_TRD_sf"/>
</dbReference>
<evidence type="ECO:0000256" key="1">
    <source>
        <dbReference type="ARBA" id="ARBA00010923"/>
    </source>
</evidence>
<protein>
    <submittedName>
        <fullName evidence="5">Restriction endonuclease subunit S</fullName>
    </submittedName>
</protein>
<reference evidence="5 6" key="1">
    <citation type="submission" date="2018-08" db="EMBL/GenBank/DDBJ databases">
        <title>Horizontal acquisition of hydrogen conversion ability and other habitat adaptations in Hydrogenovibrio crunogenus strains.</title>
        <authorList>
            <person name="Gonnella G."/>
            <person name="Adam N."/>
            <person name="Perner M."/>
        </authorList>
    </citation>
    <scope>NUCLEOTIDE SEQUENCE [LARGE SCALE GENOMIC DNA]</scope>
    <source>
        <strain evidence="5 6">SP-41</strain>
    </source>
</reference>
<dbReference type="Proteomes" id="UP000296201">
    <property type="component" value="Chromosome"/>
</dbReference>
<dbReference type="GO" id="GO:0009307">
    <property type="term" value="P:DNA restriction-modification system"/>
    <property type="evidence" value="ECO:0007669"/>
    <property type="project" value="UniProtKB-KW"/>
</dbReference>
<evidence type="ECO:0000256" key="2">
    <source>
        <dbReference type="ARBA" id="ARBA00022747"/>
    </source>
</evidence>
<keyword evidence="5" id="KW-0255">Endonuclease</keyword>
<dbReference type="REBASE" id="307757">
    <property type="entry name" value="S.HcrSP41ORF1502P"/>
</dbReference>
<dbReference type="CDD" id="cd17515">
    <property type="entry name" value="RMtype1_S_MjaORF132P_Sau1132ORF3780P-TRD1-CR1_like"/>
    <property type="match status" value="1"/>
</dbReference>
<evidence type="ECO:0000256" key="3">
    <source>
        <dbReference type="ARBA" id="ARBA00023125"/>
    </source>
</evidence>
<evidence type="ECO:0000313" key="5">
    <source>
        <dbReference type="EMBL" id="QBZ83446.1"/>
    </source>
</evidence>
<proteinExistence type="inferred from homology"/>
<dbReference type="GO" id="GO:0004519">
    <property type="term" value="F:endonuclease activity"/>
    <property type="evidence" value="ECO:0007669"/>
    <property type="project" value="UniProtKB-KW"/>
</dbReference>